<dbReference type="EMBL" id="UYYB01014890">
    <property type="protein sequence ID" value="VDM70150.1"/>
    <property type="molecule type" value="Genomic_DNA"/>
</dbReference>
<dbReference type="Pfam" id="PF14008">
    <property type="entry name" value="Metallophos_C"/>
    <property type="match status" value="1"/>
</dbReference>
<sequence>MQIRTGWLDMPGLEPLYLQQSVDLSFWGHEHSYERFYPIADKQFWNDTAAYNNPKAPVYIISGSAGCHTPYAQFSNPPLPFSAARINDYGYSILSVVNSTHIHLEQISIEKSDLVVDDIWITKDPLHLHSASLRFVELGTDKES</sequence>
<organism evidence="2 3">
    <name type="scientific">Strongylus vulgaris</name>
    <name type="common">Blood worm</name>
    <dbReference type="NCBI Taxonomy" id="40348"/>
    <lineage>
        <taxon>Eukaryota</taxon>
        <taxon>Metazoa</taxon>
        <taxon>Ecdysozoa</taxon>
        <taxon>Nematoda</taxon>
        <taxon>Chromadorea</taxon>
        <taxon>Rhabditida</taxon>
        <taxon>Rhabditina</taxon>
        <taxon>Rhabditomorpha</taxon>
        <taxon>Strongyloidea</taxon>
        <taxon>Strongylidae</taxon>
        <taxon>Strongylus</taxon>
    </lineage>
</organism>
<protein>
    <recommendedName>
        <fullName evidence="1">Purple acid phosphatase C-terminal domain-containing protein</fullName>
    </recommendedName>
</protein>
<dbReference type="OrthoDB" id="45007at2759"/>
<proteinExistence type="predicted"/>
<dbReference type="AlphaFoldDB" id="A0A3P7IBB8"/>
<dbReference type="Gene3D" id="3.60.21.10">
    <property type="match status" value="1"/>
</dbReference>
<feature type="domain" description="Purple acid phosphatase C-terminal" evidence="1">
    <location>
        <begin position="56"/>
        <end position="117"/>
    </location>
</feature>
<dbReference type="InterPro" id="IPR029052">
    <property type="entry name" value="Metallo-depent_PP-like"/>
</dbReference>
<dbReference type="InterPro" id="IPR025733">
    <property type="entry name" value="PAPs_C"/>
</dbReference>
<reference evidence="2 3" key="1">
    <citation type="submission" date="2018-11" db="EMBL/GenBank/DDBJ databases">
        <authorList>
            <consortium name="Pathogen Informatics"/>
        </authorList>
    </citation>
    <scope>NUCLEOTIDE SEQUENCE [LARGE SCALE GENOMIC DNA]</scope>
</reference>
<gene>
    <name evidence="2" type="ORF">SVUK_LOCUS5148</name>
</gene>
<evidence type="ECO:0000313" key="2">
    <source>
        <dbReference type="EMBL" id="VDM70150.1"/>
    </source>
</evidence>
<dbReference type="SUPFAM" id="SSF56300">
    <property type="entry name" value="Metallo-dependent phosphatases"/>
    <property type="match status" value="1"/>
</dbReference>
<dbReference type="PANTHER" id="PTHR45867:SF10">
    <property type="entry name" value="PURPLE ACID PHOSPHATASE"/>
    <property type="match status" value="1"/>
</dbReference>
<keyword evidence="3" id="KW-1185">Reference proteome</keyword>
<accession>A0A3P7IBB8</accession>
<evidence type="ECO:0000313" key="3">
    <source>
        <dbReference type="Proteomes" id="UP000270094"/>
    </source>
</evidence>
<name>A0A3P7IBB8_STRVU</name>
<dbReference type="Proteomes" id="UP000270094">
    <property type="component" value="Unassembled WGS sequence"/>
</dbReference>
<dbReference type="PANTHER" id="PTHR45867">
    <property type="entry name" value="PURPLE ACID PHOSPHATASE"/>
    <property type="match status" value="1"/>
</dbReference>
<evidence type="ECO:0000259" key="1">
    <source>
        <dbReference type="Pfam" id="PF14008"/>
    </source>
</evidence>